<protein>
    <submittedName>
        <fullName evidence="1">Uncharacterized protein</fullName>
    </submittedName>
</protein>
<dbReference type="AlphaFoldDB" id="X1CR05"/>
<organism evidence="1">
    <name type="scientific">marine sediment metagenome</name>
    <dbReference type="NCBI Taxonomy" id="412755"/>
    <lineage>
        <taxon>unclassified sequences</taxon>
        <taxon>metagenomes</taxon>
        <taxon>ecological metagenomes</taxon>
    </lineage>
</organism>
<reference evidence="1" key="1">
    <citation type="journal article" date="2014" name="Front. Microbiol.">
        <title>High frequency of phylogenetically diverse reductive dehalogenase-homologous genes in deep subseafloor sedimentary metagenomes.</title>
        <authorList>
            <person name="Kawai M."/>
            <person name="Futagami T."/>
            <person name="Toyoda A."/>
            <person name="Takaki Y."/>
            <person name="Nishi S."/>
            <person name="Hori S."/>
            <person name="Arai W."/>
            <person name="Tsubouchi T."/>
            <person name="Morono Y."/>
            <person name="Uchiyama I."/>
            <person name="Ito T."/>
            <person name="Fujiyama A."/>
            <person name="Inagaki F."/>
            <person name="Takami H."/>
        </authorList>
    </citation>
    <scope>NUCLEOTIDE SEQUENCE</scope>
    <source>
        <strain evidence="1">Expedition CK06-06</strain>
    </source>
</reference>
<comment type="caution">
    <text evidence="1">The sequence shown here is derived from an EMBL/GenBank/DDBJ whole genome shotgun (WGS) entry which is preliminary data.</text>
</comment>
<proteinExistence type="predicted"/>
<evidence type="ECO:0000313" key="1">
    <source>
        <dbReference type="EMBL" id="GAH10252.1"/>
    </source>
</evidence>
<accession>X1CR05</accession>
<sequence>LRLISAQLNMTTAPLFSSALADAFTVASNDGENILSLVVDVRSLSDEIKKAYRDLFVALKAKKKLFLETPPNGSAIKNKSSKVLDALNLGIGVRGELTSDDTYVYCRAMKEVKESLEALPEKEGWDRSSDPWDHFHRRCLLDCLETSW</sequence>
<feature type="non-terminal residue" evidence="1">
    <location>
        <position position="1"/>
    </location>
</feature>
<name>X1CR05_9ZZZZ</name>
<dbReference type="EMBL" id="BART01037709">
    <property type="protein sequence ID" value="GAH10252.1"/>
    <property type="molecule type" value="Genomic_DNA"/>
</dbReference>
<feature type="non-terminal residue" evidence="1">
    <location>
        <position position="148"/>
    </location>
</feature>
<gene>
    <name evidence="1" type="ORF">S01H4_62947</name>
</gene>